<dbReference type="InterPro" id="IPR018499">
    <property type="entry name" value="Tetraspanin/Peripherin"/>
</dbReference>
<evidence type="ECO:0000313" key="7">
    <source>
        <dbReference type="EMBL" id="KMZ63650.1"/>
    </source>
</evidence>
<evidence type="ECO:0000313" key="8">
    <source>
        <dbReference type="Proteomes" id="UP000036987"/>
    </source>
</evidence>
<keyword evidence="3 6" id="KW-0812">Transmembrane</keyword>
<dbReference type="GO" id="GO:0009506">
    <property type="term" value="C:plasmodesma"/>
    <property type="evidence" value="ECO:0000318"/>
    <property type="project" value="GO_Central"/>
</dbReference>
<dbReference type="PRINTS" id="PR00259">
    <property type="entry name" value="TMFOUR"/>
</dbReference>
<dbReference type="OMA" id="ADCTRWS"/>
<gene>
    <name evidence="7" type="ORF">ZOSMA_3G01320</name>
</gene>
<accession>A0A0K9P653</accession>
<sequence length="300" mass="33459">MFRRSNAVVGFINFVTFLISIPILGAGIFLATKANTGECLRFLQWPLIIISIAIMIVSLAGFIGACYRKTWLLRAYLFFMFFILVALLVFIIFAFAVTDKGSGHPVLGREYEEYSLDDYSGWLKDRVGGREYWSKISDCLRGAKVCKDMRRIVKIPPSSTAPATFVPESADSFYTRKLSPIQSGCCKPPTSCGFLYMNETFWNPAGSTSVAALGGDIDCTRWSNDQQLLCYNCDSCKAGVLASVKKSWRKAAVISIAVLVISIIVYIIAIAAFRNNLRMNNGEPQGINRMTKSHPHRFNF</sequence>
<keyword evidence="4 6" id="KW-1133">Transmembrane helix</keyword>
<keyword evidence="5 6" id="KW-0472">Membrane</keyword>
<protein>
    <submittedName>
        <fullName evidence="7">Tetraspanin-3</fullName>
    </submittedName>
</protein>
<organism evidence="7 8">
    <name type="scientific">Zostera marina</name>
    <name type="common">Eelgrass</name>
    <dbReference type="NCBI Taxonomy" id="29655"/>
    <lineage>
        <taxon>Eukaryota</taxon>
        <taxon>Viridiplantae</taxon>
        <taxon>Streptophyta</taxon>
        <taxon>Embryophyta</taxon>
        <taxon>Tracheophyta</taxon>
        <taxon>Spermatophyta</taxon>
        <taxon>Magnoliopsida</taxon>
        <taxon>Liliopsida</taxon>
        <taxon>Zosteraceae</taxon>
        <taxon>Zostera</taxon>
    </lineage>
</organism>
<comment type="subcellular location">
    <subcellularLocation>
        <location evidence="1">Membrane</location>
        <topology evidence="1">Multi-pass membrane protein</topology>
    </subcellularLocation>
</comment>
<proteinExistence type="inferred from homology"/>
<dbReference type="PANTHER" id="PTHR32191">
    <property type="entry name" value="TETRASPANIN-8-RELATED"/>
    <property type="match status" value="1"/>
</dbReference>
<dbReference type="Pfam" id="PF00335">
    <property type="entry name" value="Tetraspanin"/>
    <property type="match status" value="1"/>
</dbReference>
<keyword evidence="8" id="KW-1185">Reference proteome</keyword>
<evidence type="ECO:0000256" key="5">
    <source>
        <dbReference type="ARBA" id="ARBA00023136"/>
    </source>
</evidence>
<evidence type="ECO:0000256" key="6">
    <source>
        <dbReference type="SAM" id="Phobius"/>
    </source>
</evidence>
<dbReference type="EMBL" id="LFYR01001213">
    <property type="protein sequence ID" value="KMZ63650.1"/>
    <property type="molecule type" value="Genomic_DNA"/>
</dbReference>
<dbReference type="InterPro" id="IPR044991">
    <property type="entry name" value="TET_plant"/>
</dbReference>
<dbReference type="GO" id="GO:0005886">
    <property type="term" value="C:plasma membrane"/>
    <property type="evidence" value="ECO:0000318"/>
    <property type="project" value="GO_Central"/>
</dbReference>
<dbReference type="Proteomes" id="UP000036987">
    <property type="component" value="Unassembled WGS sequence"/>
</dbReference>
<reference evidence="8" key="1">
    <citation type="journal article" date="2016" name="Nature">
        <title>The genome of the seagrass Zostera marina reveals angiosperm adaptation to the sea.</title>
        <authorList>
            <person name="Olsen J.L."/>
            <person name="Rouze P."/>
            <person name="Verhelst B."/>
            <person name="Lin Y.-C."/>
            <person name="Bayer T."/>
            <person name="Collen J."/>
            <person name="Dattolo E."/>
            <person name="De Paoli E."/>
            <person name="Dittami S."/>
            <person name="Maumus F."/>
            <person name="Michel G."/>
            <person name="Kersting A."/>
            <person name="Lauritano C."/>
            <person name="Lohaus R."/>
            <person name="Toepel M."/>
            <person name="Tonon T."/>
            <person name="Vanneste K."/>
            <person name="Amirebrahimi M."/>
            <person name="Brakel J."/>
            <person name="Bostroem C."/>
            <person name="Chovatia M."/>
            <person name="Grimwood J."/>
            <person name="Jenkins J.W."/>
            <person name="Jueterbock A."/>
            <person name="Mraz A."/>
            <person name="Stam W.T."/>
            <person name="Tice H."/>
            <person name="Bornberg-Bauer E."/>
            <person name="Green P.J."/>
            <person name="Pearson G.A."/>
            <person name="Procaccini G."/>
            <person name="Duarte C.M."/>
            <person name="Schmutz J."/>
            <person name="Reusch T.B.H."/>
            <person name="Van de Peer Y."/>
        </authorList>
    </citation>
    <scope>NUCLEOTIDE SEQUENCE [LARGE SCALE GENOMIC DNA]</scope>
    <source>
        <strain evidence="8">cv. Finnish</strain>
    </source>
</reference>
<feature type="transmembrane region" description="Helical" evidence="6">
    <location>
        <begin position="75"/>
        <end position="97"/>
    </location>
</feature>
<comment type="similarity">
    <text evidence="2">Belongs to the tetraspanin (TM4SF) family.</text>
</comment>
<feature type="transmembrane region" description="Helical" evidence="6">
    <location>
        <begin position="251"/>
        <end position="273"/>
    </location>
</feature>
<name>A0A0K9P653_ZOSMR</name>
<evidence type="ECO:0000256" key="1">
    <source>
        <dbReference type="ARBA" id="ARBA00004141"/>
    </source>
</evidence>
<feature type="transmembrane region" description="Helical" evidence="6">
    <location>
        <begin position="43"/>
        <end position="63"/>
    </location>
</feature>
<comment type="caution">
    <text evidence="7">The sequence shown here is derived from an EMBL/GenBank/DDBJ whole genome shotgun (WGS) entry which is preliminary data.</text>
</comment>
<dbReference type="OrthoDB" id="1881997at2759"/>
<evidence type="ECO:0000256" key="4">
    <source>
        <dbReference type="ARBA" id="ARBA00022989"/>
    </source>
</evidence>
<feature type="transmembrane region" description="Helical" evidence="6">
    <location>
        <begin position="7"/>
        <end position="31"/>
    </location>
</feature>
<dbReference type="AlphaFoldDB" id="A0A0K9P653"/>
<evidence type="ECO:0000256" key="3">
    <source>
        <dbReference type="ARBA" id="ARBA00022692"/>
    </source>
</evidence>
<dbReference type="GO" id="GO:0009734">
    <property type="term" value="P:auxin-activated signaling pathway"/>
    <property type="evidence" value="ECO:0007669"/>
    <property type="project" value="InterPro"/>
</dbReference>
<evidence type="ECO:0000256" key="2">
    <source>
        <dbReference type="ARBA" id="ARBA00006840"/>
    </source>
</evidence>